<evidence type="ECO:0000259" key="5">
    <source>
        <dbReference type="Pfam" id="PF04542"/>
    </source>
</evidence>
<dbReference type="Gene3D" id="1.10.10.10">
    <property type="entry name" value="Winged helix-like DNA-binding domain superfamily/Winged helix DNA-binding domain"/>
    <property type="match status" value="1"/>
</dbReference>
<dbReference type="SUPFAM" id="SSF88946">
    <property type="entry name" value="Sigma2 domain of RNA polymerase sigma factors"/>
    <property type="match status" value="1"/>
</dbReference>
<comment type="caution">
    <text evidence="7">The sequence shown here is derived from an EMBL/GenBank/DDBJ whole genome shotgun (WGS) entry which is preliminary data.</text>
</comment>
<dbReference type="InterPro" id="IPR013325">
    <property type="entry name" value="RNA_pol_sigma_r2"/>
</dbReference>
<accession>A0A419VYB5</accession>
<sequence>MTREEFTRLFDLYFGDVRKYILYRSGNEEIATDIAQDTFMRIWEKQMLIEQKTAKNLLIKIARDLYINRYHKEKKAFNFFETYQINEDGLTPEDQLNFHDLKLAYENALKTMPEKQREVFLMSRIEELKYKEIADQLGLSVKAIEKRMSLALDHLKTHLKDKVTHIVLWIARLFFCMTYKSEK</sequence>
<evidence type="ECO:0000313" key="7">
    <source>
        <dbReference type="EMBL" id="RKD88196.1"/>
    </source>
</evidence>
<dbReference type="Pfam" id="PF08281">
    <property type="entry name" value="Sigma70_r4_2"/>
    <property type="match status" value="1"/>
</dbReference>
<dbReference type="InterPro" id="IPR014284">
    <property type="entry name" value="RNA_pol_sigma-70_dom"/>
</dbReference>
<dbReference type="Gene3D" id="1.10.1740.10">
    <property type="match status" value="1"/>
</dbReference>
<feature type="domain" description="RNA polymerase sigma factor 70 region 4 type 2" evidence="6">
    <location>
        <begin position="104"/>
        <end position="155"/>
    </location>
</feature>
<dbReference type="RefSeq" id="WP_120274379.1">
    <property type="nucleotide sequence ID" value="NZ_RAPN01000002.1"/>
</dbReference>
<dbReference type="GO" id="GO:0016987">
    <property type="term" value="F:sigma factor activity"/>
    <property type="evidence" value="ECO:0007669"/>
    <property type="project" value="UniProtKB-KW"/>
</dbReference>
<dbReference type="CDD" id="cd06171">
    <property type="entry name" value="Sigma70_r4"/>
    <property type="match status" value="1"/>
</dbReference>
<gene>
    <name evidence="7" type="ORF">BC643_3339</name>
</gene>
<evidence type="ECO:0000313" key="8">
    <source>
        <dbReference type="Proteomes" id="UP000283387"/>
    </source>
</evidence>
<dbReference type="EMBL" id="RAPN01000002">
    <property type="protein sequence ID" value="RKD88196.1"/>
    <property type="molecule type" value="Genomic_DNA"/>
</dbReference>
<organism evidence="7 8">
    <name type="scientific">Mangrovibacterium diazotrophicum</name>
    <dbReference type="NCBI Taxonomy" id="1261403"/>
    <lineage>
        <taxon>Bacteria</taxon>
        <taxon>Pseudomonadati</taxon>
        <taxon>Bacteroidota</taxon>
        <taxon>Bacteroidia</taxon>
        <taxon>Marinilabiliales</taxon>
        <taxon>Prolixibacteraceae</taxon>
        <taxon>Mangrovibacterium</taxon>
    </lineage>
</organism>
<reference evidence="7 8" key="1">
    <citation type="submission" date="2018-09" db="EMBL/GenBank/DDBJ databases">
        <title>Genomic Encyclopedia of Archaeal and Bacterial Type Strains, Phase II (KMG-II): from individual species to whole genera.</title>
        <authorList>
            <person name="Goeker M."/>
        </authorList>
    </citation>
    <scope>NUCLEOTIDE SEQUENCE [LARGE SCALE GENOMIC DNA]</scope>
    <source>
        <strain evidence="7 8">DSM 27148</strain>
    </source>
</reference>
<dbReference type="AlphaFoldDB" id="A0A419VYB5"/>
<protein>
    <submittedName>
        <fullName evidence="7">RNA polymerase sigma-70 factor (ECF subfamily)</fullName>
    </submittedName>
</protein>
<dbReference type="PANTHER" id="PTHR43133:SF46">
    <property type="entry name" value="RNA POLYMERASE SIGMA-70 FACTOR ECF SUBFAMILY"/>
    <property type="match status" value="1"/>
</dbReference>
<dbReference type="Pfam" id="PF04542">
    <property type="entry name" value="Sigma70_r2"/>
    <property type="match status" value="1"/>
</dbReference>
<keyword evidence="4" id="KW-0804">Transcription</keyword>
<comment type="similarity">
    <text evidence="1">Belongs to the sigma-70 factor family. ECF subfamily.</text>
</comment>
<keyword evidence="3" id="KW-0731">Sigma factor</keyword>
<dbReference type="SUPFAM" id="SSF88659">
    <property type="entry name" value="Sigma3 and sigma4 domains of RNA polymerase sigma factors"/>
    <property type="match status" value="1"/>
</dbReference>
<evidence type="ECO:0000256" key="4">
    <source>
        <dbReference type="ARBA" id="ARBA00023163"/>
    </source>
</evidence>
<proteinExistence type="inferred from homology"/>
<dbReference type="Proteomes" id="UP000283387">
    <property type="component" value="Unassembled WGS sequence"/>
</dbReference>
<evidence type="ECO:0000256" key="2">
    <source>
        <dbReference type="ARBA" id="ARBA00023015"/>
    </source>
</evidence>
<dbReference type="GO" id="GO:0003677">
    <property type="term" value="F:DNA binding"/>
    <property type="evidence" value="ECO:0007669"/>
    <property type="project" value="InterPro"/>
</dbReference>
<dbReference type="PANTHER" id="PTHR43133">
    <property type="entry name" value="RNA POLYMERASE ECF-TYPE SIGMA FACTO"/>
    <property type="match status" value="1"/>
</dbReference>
<feature type="domain" description="RNA polymerase sigma-70 region 2" evidence="5">
    <location>
        <begin position="9"/>
        <end position="74"/>
    </location>
</feature>
<dbReference type="OrthoDB" id="1093811at2"/>
<dbReference type="InterPro" id="IPR039425">
    <property type="entry name" value="RNA_pol_sigma-70-like"/>
</dbReference>
<evidence type="ECO:0000256" key="3">
    <source>
        <dbReference type="ARBA" id="ARBA00023082"/>
    </source>
</evidence>
<dbReference type="InterPro" id="IPR007627">
    <property type="entry name" value="RNA_pol_sigma70_r2"/>
</dbReference>
<keyword evidence="2" id="KW-0805">Transcription regulation</keyword>
<keyword evidence="8" id="KW-1185">Reference proteome</keyword>
<name>A0A419VYB5_9BACT</name>
<dbReference type="GO" id="GO:0006352">
    <property type="term" value="P:DNA-templated transcription initiation"/>
    <property type="evidence" value="ECO:0007669"/>
    <property type="project" value="InterPro"/>
</dbReference>
<dbReference type="NCBIfam" id="TIGR02937">
    <property type="entry name" value="sigma70-ECF"/>
    <property type="match status" value="1"/>
</dbReference>
<evidence type="ECO:0000256" key="1">
    <source>
        <dbReference type="ARBA" id="ARBA00010641"/>
    </source>
</evidence>
<dbReference type="InterPro" id="IPR013249">
    <property type="entry name" value="RNA_pol_sigma70_r4_t2"/>
</dbReference>
<evidence type="ECO:0000259" key="6">
    <source>
        <dbReference type="Pfam" id="PF08281"/>
    </source>
</evidence>
<dbReference type="InterPro" id="IPR036388">
    <property type="entry name" value="WH-like_DNA-bd_sf"/>
</dbReference>
<dbReference type="InterPro" id="IPR013324">
    <property type="entry name" value="RNA_pol_sigma_r3/r4-like"/>
</dbReference>